<dbReference type="OrthoDB" id="10255185at2759"/>
<evidence type="ECO:0000256" key="2">
    <source>
        <dbReference type="ARBA" id="ARBA00022737"/>
    </source>
</evidence>
<protein>
    <recommendedName>
        <fullName evidence="7">C2HC/C3H-type domain-containing protein</fullName>
    </recommendedName>
</protein>
<dbReference type="Gene3D" id="3.30.160.60">
    <property type="entry name" value="Classic Zinc Finger"/>
    <property type="match status" value="2"/>
</dbReference>
<name>A0A1Y2HHX8_9FUNG</name>
<evidence type="ECO:0000259" key="7">
    <source>
        <dbReference type="PROSITE" id="PS52027"/>
    </source>
</evidence>
<sequence length="512" mass="53863">MLTSAPSATRSVSTRPSPSPTCDQLLLPTQQLANPKPTQTTSRATSTSTSGSASLVTCHVCGDQARKSSFALHQRKCIRDHIGRLSLDRTAHSLLHSSSPTHQCTSCLQFVAAHLFSHHLRTCQGKPAIRPYTTPAPAQAPVAAPSSARQFTNGVRSPLPPIELLPTSSPVRAPGMGRTVSDSIVDYAPPPPKPGGAGITGAVVRPTSRLGAVLPLTLPSFASDPAIHVAPASPLPPAPQPITDDQPNESSADTDMLDRVPCPLCGRKFVPESLPRHEQACAKINAKRRPVFNAQAKRVKGTELEKFVQIGTPGGEDSGSNGKKPKKQAHQPIATHDDTPVAQAPSASAAPMAPPAWKAKSDAMRSVMKAARLGHTAPAQDNPDYVPCPTCGRKFNEEAAKRHLQTCAERKQREEFAAGGKRAAGGGTGAGGAGGAGEDMLMRRIKYQPPLPGAKKKKQEAAGGNVQVQQQQHPAGAAQPQARGRPCCPGCGAGYLTQEAKFCFECGTRRTR</sequence>
<comment type="caution">
    <text evidence="8">The sequence shown here is derived from an EMBL/GenBank/DDBJ whole genome shotgun (WGS) entry which is preliminary data.</text>
</comment>
<feature type="region of interest" description="Disordered" evidence="6">
    <location>
        <begin position="1"/>
        <end position="22"/>
    </location>
</feature>
<feature type="region of interest" description="Disordered" evidence="6">
    <location>
        <begin position="31"/>
        <end position="50"/>
    </location>
</feature>
<feature type="domain" description="C2HC/C3H-type" evidence="7">
    <location>
        <begin position="384"/>
        <end position="413"/>
    </location>
</feature>
<keyword evidence="1" id="KW-0479">Metal-binding</keyword>
<evidence type="ECO:0000256" key="1">
    <source>
        <dbReference type="ARBA" id="ARBA00022723"/>
    </source>
</evidence>
<proteinExistence type="predicted"/>
<feature type="compositionally biased region" description="Low complexity" evidence="6">
    <location>
        <begin position="1"/>
        <end position="16"/>
    </location>
</feature>
<evidence type="ECO:0000256" key="6">
    <source>
        <dbReference type="SAM" id="MobiDB-lite"/>
    </source>
</evidence>
<evidence type="ECO:0000313" key="9">
    <source>
        <dbReference type="Proteomes" id="UP000193411"/>
    </source>
</evidence>
<keyword evidence="9" id="KW-1185">Reference proteome</keyword>
<evidence type="ECO:0000256" key="4">
    <source>
        <dbReference type="ARBA" id="ARBA00022833"/>
    </source>
</evidence>
<feature type="compositionally biased region" description="Low complexity" evidence="6">
    <location>
        <begin position="38"/>
        <end position="50"/>
    </location>
</feature>
<feature type="region of interest" description="Disordered" evidence="6">
    <location>
        <begin position="156"/>
        <end position="186"/>
    </location>
</feature>
<dbReference type="InterPro" id="IPR049899">
    <property type="entry name" value="Znf_C2HC_C3H"/>
</dbReference>
<feature type="region of interest" description="Disordered" evidence="6">
    <location>
        <begin position="229"/>
        <end position="256"/>
    </location>
</feature>
<organism evidence="8 9">
    <name type="scientific">Catenaria anguillulae PL171</name>
    <dbReference type="NCBI Taxonomy" id="765915"/>
    <lineage>
        <taxon>Eukaryota</taxon>
        <taxon>Fungi</taxon>
        <taxon>Fungi incertae sedis</taxon>
        <taxon>Blastocladiomycota</taxon>
        <taxon>Blastocladiomycetes</taxon>
        <taxon>Blastocladiales</taxon>
        <taxon>Catenariaceae</taxon>
        <taxon>Catenaria</taxon>
    </lineage>
</organism>
<feature type="compositionally biased region" description="Polar residues" evidence="6">
    <location>
        <begin position="243"/>
        <end position="253"/>
    </location>
</feature>
<dbReference type="EMBL" id="MCFL01000030">
    <property type="protein sequence ID" value="ORZ34176.1"/>
    <property type="molecule type" value="Genomic_DNA"/>
</dbReference>
<feature type="domain" description="C2HC/C3H-type" evidence="7">
    <location>
        <begin position="258"/>
        <end position="287"/>
    </location>
</feature>
<feature type="region of interest" description="Disordered" evidence="6">
    <location>
        <begin position="450"/>
        <end position="483"/>
    </location>
</feature>
<feature type="region of interest" description="Disordered" evidence="6">
    <location>
        <begin position="309"/>
        <end position="333"/>
    </location>
</feature>
<dbReference type="PANTHER" id="PTHR13555">
    <property type="entry name" value="C2H2 ZINC FINGER CGI-62-RELATED"/>
    <property type="match status" value="1"/>
</dbReference>
<dbReference type="Proteomes" id="UP000193411">
    <property type="component" value="Unassembled WGS sequence"/>
</dbReference>
<dbReference type="PROSITE" id="PS52027">
    <property type="entry name" value="ZF_C2HC_C3H"/>
    <property type="match status" value="2"/>
</dbReference>
<dbReference type="GO" id="GO:0008270">
    <property type="term" value="F:zinc ion binding"/>
    <property type="evidence" value="ECO:0007669"/>
    <property type="project" value="UniProtKB-KW"/>
</dbReference>
<reference evidence="8 9" key="1">
    <citation type="submission" date="2016-07" db="EMBL/GenBank/DDBJ databases">
        <title>Pervasive Adenine N6-methylation of Active Genes in Fungi.</title>
        <authorList>
            <consortium name="DOE Joint Genome Institute"/>
            <person name="Mondo S.J."/>
            <person name="Dannebaum R.O."/>
            <person name="Kuo R.C."/>
            <person name="Labutti K."/>
            <person name="Haridas S."/>
            <person name="Kuo A."/>
            <person name="Salamov A."/>
            <person name="Ahrendt S.R."/>
            <person name="Lipzen A."/>
            <person name="Sullivan W."/>
            <person name="Andreopoulos W.B."/>
            <person name="Clum A."/>
            <person name="Lindquist E."/>
            <person name="Daum C."/>
            <person name="Ramamoorthy G.K."/>
            <person name="Gryganskyi A."/>
            <person name="Culley D."/>
            <person name="Magnuson J.K."/>
            <person name="James T.Y."/>
            <person name="O'Malley M.A."/>
            <person name="Stajich J.E."/>
            <person name="Spatafora J.W."/>
            <person name="Visel A."/>
            <person name="Grigoriev I.V."/>
        </authorList>
    </citation>
    <scope>NUCLEOTIDE SEQUENCE [LARGE SCALE GENOMIC DNA]</scope>
    <source>
        <strain evidence="8 9">PL171</strain>
    </source>
</reference>
<evidence type="ECO:0000313" key="8">
    <source>
        <dbReference type="EMBL" id="ORZ34176.1"/>
    </source>
</evidence>
<accession>A0A1Y2HHX8</accession>
<feature type="region of interest" description="Disordered" evidence="6">
    <location>
        <begin position="418"/>
        <end position="437"/>
    </location>
</feature>
<feature type="compositionally biased region" description="Gly residues" evidence="6">
    <location>
        <begin position="422"/>
        <end position="437"/>
    </location>
</feature>
<keyword evidence="3 5" id="KW-0863">Zinc-finger</keyword>
<dbReference type="InterPro" id="IPR026319">
    <property type="entry name" value="ZC2HC1A/B-like"/>
</dbReference>
<gene>
    <name evidence="8" type="ORF">BCR44DRAFT_52009</name>
</gene>
<evidence type="ECO:0000256" key="5">
    <source>
        <dbReference type="PROSITE-ProRule" id="PRU01371"/>
    </source>
</evidence>
<keyword evidence="4" id="KW-0862">Zinc</keyword>
<dbReference type="AlphaFoldDB" id="A0A1Y2HHX8"/>
<feature type="compositionally biased region" description="Low complexity" evidence="6">
    <location>
        <begin position="461"/>
        <end position="483"/>
    </location>
</feature>
<dbReference type="Pfam" id="PF13913">
    <property type="entry name" value="zf-C2HC_2"/>
    <property type="match status" value="2"/>
</dbReference>
<keyword evidence="2" id="KW-0677">Repeat</keyword>
<evidence type="ECO:0000256" key="3">
    <source>
        <dbReference type="ARBA" id="ARBA00022771"/>
    </source>
</evidence>